<evidence type="ECO:0000256" key="2">
    <source>
        <dbReference type="ARBA" id="ARBA00022448"/>
    </source>
</evidence>
<feature type="transmembrane region" description="Helical" evidence="7">
    <location>
        <begin position="324"/>
        <end position="349"/>
    </location>
</feature>
<evidence type="ECO:0000256" key="1">
    <source>
        <dbReference type="ARBA" id="ARBA00004651"/>
    </source>
</evidence>
<reference evidence="8" key="2">
    <citation type="journal article" date="2021" name="PeerJ">
        <title>Extensive microbial diversity within the chicken gut microbiome revealed by metagenomics and culture.</title>
        <authorList>
            <person name="Gilroy R."/>
            <person name="Ravi A."/>
            <person name="Getino M."/>
            <person name="Pursley I."/>
            <person name="Horton D.L."/>
            <person name="Alikhan N.F."/>
            <person name="Baker D."/>
            <person name="Gharbi K."/>
            <person name="Hall N."/>
            <person name="Watson M."/>
            <person name="Adriaenssens E.M."/>
            <person name="Foster-Nyarko E."/>
            <person name="Jarju S."/>
            <person name="Secka A."/>
            <person name="Antonio M."/>
            <person name="Oren A."/>
            <person name="Chaudhuri R.R."/>
            <person name="La Ragione R."/>
            <person name="Hildebrand F."/>
            <person name="Pallen M.J."/>
        </authorList>
    </citation>
    <scope>NUCLEOTIDE SEQUENCE</scope>
    <source>
        <strain evidence="8">ChiHjej9B8-7071</strain>
    </source>
</reference>
<dbReference type="PANTHER" id="PTHR43549:SF3">
    <property type="entry name" value="MULTIDRUG RESISTANCE PROTEIN YPNP-RELATED"/>
    <property type="match status" value="1"/>
</dbReference>
<dbReference type="GO" id="GO:0015297">
    <property type="term" value="F:antiporter activity"/>
    <property type="evidence" value="ECO:0007669"/>
    <property type="project" value="InterPro"/>
</dbReference>
<feature type="transmembrane region" description="Helical" evidence="7">
    <location>
        <begin position="147"/>
        <end position="167"/>
    </location>
</feature>
<protein>
    <submittedName>
        <fullName evidence="8">MATE family efflux transporter</fullName>
    </submittedName>
</protein>
<keyword evidence="5 7" id="KW-1133">Transmembrane helix</keyword>
<evidence type="ECO:0000256" key="6">
    <source>
        <dbReference type="ARBA" id="ARBA00023136"/>
    </source>
</evidence>
<feature type="transmembrane region" description="Helical" evidence="7">
    <location>
        <begin position="97"/>
        <end position="127"/>
    </location>
</feature>
<comment type="caution">
    <text evidence="8">The sequence shown here is derived from an EMBL/GenBank/DDBJ whole genome shotgun (WGS) entry which is preliminary data.</text>
</comment>
<keyword evidence="2" id="KW-0813">Transport</keyword>
<accession>A0A9D1A7G5</accession>
<dbReference type="InterPro" id="IPR002528">
    <property type="entry name" value="MATE_fam"/>
</dbReference>
<dbReference type="Proteomes" id="UP000824258">
    <property type="component" value="Unassembled WGS sequence"/>
</dbReference>
<proteinExistence type="predicted"/>
<feature type="transmembrane region" description="Helical" evidence="7">
    <location>
        <begin position="245"/>
        <end position="270"/>
    </location>
</feature>
<dbReference type="InterPro" id="IPR052031">
    <property type="entry name" value="Membrane_Transporter-Flippase"/>
</dbReference>
<comment type="subcellular location">
    <subcellularLocation>
        <location evidence="1">Cell membrane</location>
        <topology evidence="1">Multi-pass membrane protein</topology>
    </subcellularLocation>
</comment>
<keyword evidence="6 7" id="KW-0472">Membrane</keyword>
<name>A0A9D1A7G5_9FIRM</name>
<feature type="transmembrane region" description="Helical" evidence="7">
    <location>
        <begin position="203"/>
        <end position="224"/>
    </location>
</feature>
<keyword evidence="3" id="KW-1003">Cell membrane</keyword>
<dbReference type="CDD" id="cd13138">
    <property type="entry name" value="MATE_yoeA_like"/>
    <property type="match status" value="1"/>
</dbReference>
<dbReference type="GO" id="GO:0042910">
    <property type="term" value="F:xenobiotic transmembrane transporter activity"/>
    <property type="evidence" value="ECO:0007669"/>
    <property type="project" value="InterPro"/>
</dbReference>
<feature type="transmembrane region" description="Helical" evidence="7">
    <location>
        <begin position="174"/>
        <end position="197"/>
    </location>
</feature>
<dbReference type="NCBIfam" id="TIGR00797">
    <property type="entry name" value="matE"/>
    <property type="match status" value="1"/>
</dbReference>
<keyword evidence="4 7" id="KW-0812">Transmembrane</keyword>
<evidence type="ECO:0000313" key="8">
    <source>
        <dbReference type="EMBL" id="HIR09659.1"/>
    </source>
</evidence>
<dbReference type="GO" id="GO:0005886">
    <property type="term" value="C:plasma membrane"/>
    <property type="evidence" value="ECO:0007669"/>
    <property type="project" value="UniProtKB-SubCell"/>
</dbReference>
<evidence type="ECO:0000256" key="4">
    <source>
        <dbReference type="ARBA" id="ARBA00022692"/>
    </source>
</evidence>
<feature type="transmembrane region" description="Helical" evidence="7">
    <location>
        <begin position="66"/>
        <end position="85"/>
    </location>
</feature>
<dbReference type="AlphaFoldDB" id="A0A9D1A7G5"/>
<feature type="transmembrane region" description="Helical" evidence="7">
    <location>
        <begin position="290"/>
        <end position="312"/>
    </location>
</feature>
<organism evidence="8 9">
    <name type="scientific">Candidatus Avoscillospira stercoripullorum</name>
    <dbReference type="NCBI Taxonomy" id="2840709"/>
    <lineage>
        <taxon>Bacteria</taxon>
        <taxon>Bacillati</taxon>
        <taxon>Bacillota</taxon>
        <taxon>Clostridia</taxon>
        <taxon>Eubacteriales</taxon>
        <taxon>Oscillospiraceae</taxon>
        <taxon>Oscillospiraceae incertae sedis</taxon>
        <taxon>Candidatus Avoscillospira</taxon>
    </lineage>
</organism>
<dbReference type="PIRSF" id="PIRSF006603">
    <property type="entry name" value="DinF"/>
    <property type="match status" value="1"/>
</dbReference>
<reference evidence="8" key="1">
    <citation type="submission" date="2020-10" db="EMBL/GenBank/DDBJ databases">
        <authorList>
            <person name="Gilroy R."/>
        </authorList>
    </citation>
    <scope>NUCLEOTIDE SEQUENCE</scope>
    <source>
        <strain evidence="8">ChiHjej9B8-7071</strain>
    </source>
</reference>
<evidence type="ECO:0000256" key="5">
    <source>
        <dbReference type="ARBA" id="ARBA00022989"/>
    </source>
</evidence>
<gene>
    <name evidence="8" type="ORF">IAA70_04570</name>
</gene>
<evidence type="ECO:0000313" key="9">
    <source>
        <dbReference type="Proteomes" id="UP000824258"/>
    </source>
</evidence>
<evidence type="ECO:0000256" key="7">
    <source>
        <dbReference type="SAM" id="Phobius"/>
    </source>
</evidence>
<feature type="transmembrane region" description="Helical" evidence="7">
    <location>
        <begin position="420"/>
        <end position="443"/>
    </location>
</feature>
<dbReference type="Pfam" id="PF01554">
    <property type="entry name" value="MatE"/>
    <property type="match status" value="2"/>
</dbReference>
<evidence type="ECO:0000256" key="3">
    <source>
        <dbReference type="ARBA" id="ARBA00022475"/>
    </source>
</evidence>
<sequence length="460" mass="50083">MAIGFFRRQNPSSMLEGSIWRGLVSFAIPIFIGNLFQQLYNTADTLIVGQFIGKEALAAVSSSSNLIFMMIGLLQGISLGAGVLIAKYYGARDQKNLTLAIHTGLAFGLAGGLALTAIGVVFTPVILQWMGTPADVLPNSIAYFRTYFYGCVAVFLYNIAVGILQAVGDSRHPLYYLILSSFVNIALDLLFVAVFHWGVASAAAATVISQAVSALLCIWHLMRSSDVYHVDLKRIRFHAPMLKQIVRFGLPSGIQNSVIGLANVVVQANINAFGSDAMAGCGSYAKVEGFAFLPVTCFAMGLATFVSQNLGAKQYDRVKKGARFGILCSVTLAEVVGLLIFFGAPLLIVLFNDDPAVVAYGTLQAHTEALFYCFLALSHCMAGILRGAGKATIPMLVMLACWCLVRVTYISFMVRLIPNIQVVFTAYPLTWFLSSVIFVIYYFKADWLHNFDRLDAMQKL</sequence>
<dbReference type="EMBL" id="DVGD01000141">
    <property type="protein sequence ID" value="HIR09659.1"/>
    <property type="molecule type" value="Genomic_DNA"/>
</dbReference>
<feature type="transmembrane region" description="Helical" evidence="7">
    <location>
        <begin position="20"/>
        <end position="40"/>
    </location>
</feature>
<dbReference type="InterPro" id="IPR048279">
    <property type="entry name" value="MdtK-like"/>
</dbReference>
<feature type="transmembrane region" description="Helical" evidence="7">
    <location>
        <begin position="395"/>
        <end position="414"/>
    </location>
</feature>
<dbReference type="PANTHER" id="PTHR43549">
    <property type="entry name" value="MULTIDRUG RESISTANCE PROTEIN YPNP-RELATED"/>
    <property type="match status" value="1"/>
</dbReference>